<dbReference type="EMBL" id="FUWH01000005">
    <property type="protein sequence ID" value="SJZ83470.1"/>
    <property type="molecule type" value="Genomic_DNA"/>
</dbReference>
<protein>
    <submittedName>
        <fullName evidence="1">Putative zinc-or iron-chelating domain-containing protein</fullName>
    </submittedName>
</protein>
<evidence type="ECO:0000313" key="1">
    <source>
        <dbReference type="EMBL" id="SJZ83470.1"/>
    </source>
</evidence>
<accession>A0A1T4NVS9</accession>
<dbReference type="STRING" id="413434.SAMN04488132_10515"/>
<name>A0A1T4NVS9_9BACT</name>
<keyword evidence="2" id="KW-1185">Reference proteome</keyword>
<proteinExistence type="predicted"/>
<reference evidence="1 2" key="1">
    <citation type="submission" date="2017-02" db="EMBL/GenBank/DDBJ databases">
        <authorList>
            <person name="Peterson S.W."/>
        </authorList>
    </citation>
    <scope>NUCLEOTIDE SEQUENCE [LARGE SCALE GENOMIC DNA]</scope>
    <source>
        <strain evidence="1 2">DSM 22335</strain>
    </source>
</reference>
<dbReference type="Proteomes" id="UP000190888">
    <property type="component" value="Unassembled WGS sequence"/>
</dbReference>
<dbReference type="Pfam" id="PF03692">
    <property type="entry name" value="CxxCxxCC"/>
    <property type="match status" value="1"/>
</dbReference>
<dbReference type="AlphaFoldDB" id="A0A1T4NVS9"/>
<organism evidence="1 2">
    <name type="scientific">Sediminibacterium ginsengisoli</name>
    <dbReference type="NCBI Taxonomy" id="413434"/>
    <lineage>
        <taxon>Bacteria</taxon>
        <taxon>Pseudomonadati</taxon>
        <taxon>Bacteroidota</taxon>
        <taxon>Chitinophagia</taxon>
        <taxon>Chitinophagales</taxon>
        <taxon>Chitinophagaceae</taxon>
        <taxon>Sediminibacterium</taxon>
    </lineage>
</organism>
<dbReference type="InterPro" id="IPR005358">
    <property type="entry name" value="Puta_zinc/iron-chelating_dom"/>
</dbReference>
<gene>
    <name evidence="1" type="ORF">SAMN04488132_10515</name>
</gene>
<dbReference type="OrthoDB" id="665764at2"/>
<evidence type="ECO:0000313" key="2">
    <source>
        <dbReference type="Proteomes" id="UP000190888"/>
    </source>
</evidence>
<sequence>MINVSEPEADNLSKKLNKTRKEFDNQYIEKGSNGMMLINTIPCHFLQEDNACSVYEDRFEGCREFPALHLPYFSKRLFSTFMHYPRCPIIFNVIEELKLKTGFKDEY</sequence>